<dbReference type="InterPro" id="IPR040415">
    <property type="entry name" value="SETD9"/>
</dbReference>
<evidence type="ECO:0000313" key="1">
    <source>
        <dbReference type="EMBL" id="KAF1805059.1"/>
    </source>
</evidence>
<evidence type="ECO:0000313" key="2">
    <source>
        <dbReference type="Proteomes" id="UP000469890"/>
    </source>
</evidence>
<proteinExistence type="predicted"/>
<dbReference type="PANTHER" id="PTHR33524:SF2">
    <property type="entry name" value="SET DOMAIN-CONTAINING PROTEIN 9"/>
    <property type="match status" value="1"/>
</dbReference>
<gene>
    <name evidence="1" type="ORF">FB192DRAFT_1360913</name>
</gene>
<organism evidence="1 2">
    <name type="scientific">Mucor circinelloides f. lusitanicus</name>
    <name type="common">Mucor racemosus var. lusitanicus</name>
    <dbReference type="NCBI Taxonomy" id="29924"/>
    <lineage>
        <taxon>Eukaryota</taxon>
        <taxon>Fungi</taxon>
        <taxon>Fungi incertae sedis</taxon>
        <taxon>Mucoromycota</taxon>
        <taxon>Mucoromycotina</taxon>
        <taxon>Mucoromycetes</taxon>
        <taxon>Mucorales</taxon>
        <taxon>Mucorineae</taxon>
        <taxon>Mucoraceae</taxon>
        <taxon>Mucor</taxon>
    </lineage>
</organism>
<accession>A0A8H4BMY2</accession>
<dbReference type="InterPro" id="IPR046341">
    <property type="entry name" value="SET_dom_sf"/>
</dbReference>
<dbReference type="AlphaFoldDB" id="A0A8H4BMY2"/>
<name>A0A8H4BMY2_MUCCL</name>
<dbReference type="Gene3D" id="2.170.270.10">
    <property type="entry name" value="SET domain"/>
    <property type="match status" value="1"/>
</dbReference>
<comment type="caution">
    <text evidence="1">The sequence shown here is derived from an EMBL/GenBank/DDBJ whole genome shotgun (WGS) entry which is preliminary data.</text>
</comment>
<protein>
    <recommendedName>
        <fullName evidence="3">SET domain-containing protein</fullName>
    </recommendedName>
</protein>
<dbReference type="EMBL" id="JAAECE010000002">
    <property type="protein sequence ID" value="KAF1805059.1"/>
    <property type="molecule type" value="Genomic_DNA"/>
</dbReference>
<dbReference type="SUPFAM" id="SSF82199">
    <property type="entry name" value="SET domain"/>
    <property type="match status" value="1"/>
</dbReference>
<evidence type="ECO:0008006" key="3">
    <source>
        <dbReference type="Google" id="ProtNLM"/>
    </source>
</evidence>
<dbReference type="CDD" id="cd10537">
    <property type="entry name" value="SET_SETD9"/>
    <property type="match status" value="1"/>
</dbReference>
<sequence length="241" mass="27016">MFSNYLNRLYPFQSLKLIAKTAIAPANNAIKSSPLAAKDAVSTVESILTRIGTSDIDFTVKRKTSSIPNAGLGAYLHGSAQKKGSIVCFYPGTLYMPSEPILFVSIANQYILKCVDGIYVDGKPKGLSKRVYKSLYRRENWPGAIQISDWTWMNEDDRKLSNPLAVGQYVNNGTATHKANVCYQEIDLPATFPHKLRQFIPNMYWDAHHNPLTHEMRVVALVALRDIQDGEELLSTYMDIV</sequence>
<dbReference type="Proteomes" id="UP000469890">
    <property type="component" value="Unassembled WGS sequence"/>
</dbReference>
<reference evidence="1 2" key="1">
    <citation type="submission" date="2019-09" db="EMBL/GenBank/DDBJ databases">
        <authorList>
            <consortium name="DOE Joint Genome Institute"/>
            <person name="Mondo S.J."/>
            <person name="Navarro-Mendoza M.I."/>
            <person name="Perez-Arques C."/>
            <person name="Panchal S."/>
            <person name="Nicolas F.E."/>
            <person name="Ganguly P."/>
            <person name="Pangilinan J."/>
            <person name="Grigoriev I."/>
            <person name="Heitman J."/>
            <person name="Sanya K."/>
            <person name="Garre V."/>
        </authorList>
    </citation>
    <scope>NUCLEOTIDE SEQUENCE [LARGE SCALE GENOMIC DNA]</scope>
    <source>
        <strain evidence="1 2">MU402</strain>
    </source>
</reference>
<dbReference type="PANTHER" id="PTHR33524">
    <property type="entry name" value="C5ORF35"/>
    <property type="match status" value="1"/>
</dbReference>